<evidence type="ECO:0008006" key="10">
    <source>
        <dbReference type="Google" id="ProtNLM"/>
    </source>
</evidence>
<protein>
    <recommendedName>
        <fullName evidence="10">ABC-2 type transporter domain-containing protein</fullName>
    </recommendedName>
</protein>
<dbReference type="SUPFAM" id="SSF52540">
    <property type="entry name" value="P-loop containing nucleoside triphosphate hydrolases"/>
    <property type="match status" value="1"/>
</dbReference>
<dbReference type="PANTHER" id="PTHR19241">
    <property type="entry name" value="ATP-BINDING CASSETTE TRANSPORTER"/>
    <property type="match status" value="1"/>
</dbReference>
<dbReference type="GO" id="GO:0140359">
    <property type="term" value="F:ABC-type transporter activity"/>
    <property type="evidence" value="ECO:0007669"/>
    <property type="project" value="InterPro"/>
</dbReference>
<evidence type="ECO:0000256" key="5">
    <source>
        <dbReference type="ARBA" id="ARBA00023136"/>
    </source>
</evidence>
<accession>A9NW55</accession>
<feature type="transmembrane region" description="Helical" evidence="6">
    <location>
        <begin position="387"/>
        <end position="405"/>
    </location>
</feature>
<feature type="transmembrane region" description="Helical" evidence="6">
    <location>
        <begin position="291"/>
        <end position="317"/>
    </location>
</feature>
<dbReference type="EMBL" id="EF085562">
    <property type="protein sequence ID" value="ABK24866.1"/>
    <property type="molecule type" value="mRNA"/>
</dbReference>
<feature type="domain" description="ABC-2 type transporter transmembrane" evidence="7">
    <location>
        <begin position="196"/>
        <end position="409"/>
    </location>
</feature>
<feature type="transmembrane region" description="Helical" evidence="6">
    <location>
        <begin position="246"/>
        <end position="271"/>
    </location>
</feature>
<dbReference type="FunFam" id="3.40.50.300:FF:002615">
    <property type="entry name" value="ABC transporter"/>
    <property type="match status" value="1"/>
</dbReference>
<organism evidence="9">
    <name type="scientific">Picea sitchensis</name>
    <name type="common">Sitka spruce</name>
    <name type="synonym">Pinus sitchensis</name>
    <dbReference type="NCBI Taxonomy" id="3332"/>
    <lineage>
        <taxon>Eukaryota</taxon>
        <taxon>Viridiplantae</taxon>
        <taxon>Streptophyta</taxon>
        <taxon>Embryophyta</taxon>
        <taxon>Tracheophyta</taxon>
        <taxon>Spermatophyta</taxon>
        <taxon>Pinopsida</taxon>
        <taxon>Pinidae</taxon>
        <taxon>Conifers I</taxon>
        <taxon>Pinales</taxon>
        <taxon>Pinaceae</taxon>
        <taxon>Picea</taxon>
    </lineage>
</organism>
<reference evidence="9" key="1">
    <citation type="journal article" date="2008" name="BMC Genomics">
        <title>A conifer genomics resource of 200,000 spruce (Picea spp.) ESTs and 6,464 high-quality, sequence-finished full-length cDNAs for Sitka spruce (Picea sitchensis).</title>
        <authorList>
            <person name="Ralph S.G."/>
            <person name="Chun H.J."/>
            <person name="Kolosova N."/>
            <person name="Cooper D."/>
            <person name="Oddy C."/>
            <person name="Ritland C.E."/>
            <person name="Kirkpatrick R."/>
            <person name="Moore R."/>
            <person name="Barber S."/>
            <person name="Holt R.A."/>
            <person name="Jones S.J."/>
            <person name="Marra M.A."/>
            <person name="Douglas C.J."/>
            <person name="Ritland K."/>
            <person name="Bohlmann J."/>
        </authorList>
    </citation>
    <scope>NUCLEOTIDE SEQUENCE</scope>
    <source>
        <tissue evidence="9">Bark</tissue>
    </source>
</reference>
<evidence type="ECO:0000256" key="1">
    <source>
        <dbReference type="ARBA" id="ARBA00004141"/>
    </source>
</evidence>
<dbReference type="InterPro" id="IPR027417">
    <property type="entry name" value="P-loop_NTPase"/>
</dbReference>
<feature type="transmembrane region" description="Helical" evidence="6">
    <location>
        <begin position="440"/>
        <end position="461"/>
    </location>
</feature>
<feature type="transmembrane region" description="Helical" evidence="6">
    <location>
        <begin position="216"/>
        <end position="234"/>
    </location>
</feature>
<proteinExistence type="evidence at transcript level"/>
<dbReference type="Pfam" id="PF01061">
    <property type="entry name" value="ABC2_membrane"/>
    <property type="match status" value="1"/>
</dbReference>
<feature type="transmembrane region" description="Helical" evidence="6">
    <location>
        <begin position="359"/>
        <end position="380"/>
    </location>
</feature>
<feature type="domain" description="ABC transporter family G" evidence="8">
    <location>
        <begin position="79"/>
        <end position="141"/>
    </location>
</feature>
<keyword evidence="5 6" id="KW-0472">Membrane</keyword>
<dbReference type="Pfam" id="PF19055">
    <property type="entry name" value="ABC2_membrane_7"/>
    <property type="match status" value="1"/>
</dbReference>
<dbReference type="InterPro" id="IPR013525">
    <property type="entry name" value="ABC2_TM"/>
</dbReference>
<evidence type="ECO:0000256" key="4">
    <source>
        <dbReference type="ARBA" id="ARBA00022989"/>
    </source>
</evidence>
<evidence type="ECO:0000313" key="9">
    <source>
        <dbReference type="EMBL" id="ABK24866.1"/>
    </source>
</evidence>
<dbReference type="Gene3D" id="3.40.50.300">
    <property type="entry name" value="P-loop containing nucleotide triphosphate hydrolases"/>
    <property type="match status" value="1"/>
</dbReference>
<evidence type="ECO:0000259" key="8">
    <source>
        <dbReference type="Pfam" id="PF19055"/>
    </source>
</evidence>
<dbReference type="GO" id="GO:0005886">
    <property type="term" value="C:plasma membrane"/>
    <property type="evidence" value="ECO:0007669"/>
    <property type="project" value="UniProtKB-ARBA"/>
</dbReference>
<dbReference type="InterPro" id="IPR043926">
    <property type="entry name" value="ABCG_dom"/>
</dbReference>
<keyword evidence="3 6" id="KW-0812">Transmembrane</keyword>
<sequence length="471" mass="54083">MQLVELDGLKDALVGIPGVSGLSTEQRKRLTIAVELVTNPSIIFMDEPTSGLDARAAAIVMRAVRNIVDTGRTVVCTIHQPSIDIFEAFDELLLMKSGSEIIYAGALGHRSKNVIEYFEAIPGVPKIKDRYNPATWMLEVTSMEAEQRLSIDFAQIYKESTLFWQTDELVKELCTPAPDAKDLYFPADYAQCAWKQFTTCIWKQFWAYWRSPGYNLVRLSFSFLTALLFGTIYWQQGTKINDQEDLLKIMGGMYGAMLFIGINNCFSVQPFVDVERQVFCREKAARTYSPIVYAFAQVVVELPYTLFQTILYGLITYSVIGFHWSVDKFFWYLFVTLCHFLYFTYYGMLTVAISPNAQVAAVISSAFYSIFNLFSGFLITRPQLPRWWVWYYWICPLAWTLNGLVTSQYGDMRKKISIDGKPQQAIEDFLKDYFGFQRDFLGVVAAVLVIFPIFFALLFSISISRFNFQKR</sequence>
<evidence type="ECO:0000256" key="2">
    <source>
        <dbReference type="ARBA" id="ARBA00022448"/>
    </source>
</evidence>
<keyword evidence="2" id="KW-0813">Transport</keyword>
<keyword evidence="4 6" id="KW-1133">Transmembrane helix</keyword>
<evidence type="ECO:0000259" key="7">
    <source>
        <dbReference type="Pfam" id="PF01061"/>
    </source>
</evidence>
<feature type="transmembrane region" description="Helical" evidence="6">
    <location>
        <begin position="329"/>
        <end position="353"/>
    </location>
</feature>
<name>A9NW55_PICSI</name>
<evidence type="ECO:0000256" key="3">
    <source>
        <dbReference type="ARBA" id="ARBA00022692"/>
    </source>
</evidence>
<dbReference type="AlphaFoldDB" id="A9NW55"/>
<comment type="subcellular location">
    <subcellularLocation>
        <location evidence="1">Membrane</location>
        <topology evidence="1">Multi-pass membrane protein</topology>
    </subcellularLocation>
</comment>
<evidence type="ECO:0000256" key="6">
    <source>
        <dbReference type="SAM" id="Phobius"/>
    </source>
</evidence>